<dbReference type="EMBL" id="JAEVHL010000365">
    <property type="protein sequence ID" value="MBM0279818.1"/>
    <property type="molecule type" value="Genomic_DNA"/>
</dbReference>
<proteinExistence type="predicted"/>
<sequence>RCASRCWRRGGSGGADGAGLAAAGTGEQLDALERGDSGYLGEAAVYAVDEPVERGRLGMCGLLDTYPAHA</sequence>
<protein>
    <submittedName>
        <fullName evidence="1">Uncharacterized protein</fullName>
    </submittedName>
</protein>
<accession>A0ABS1YQU8</accession>
<name>A0ABS1YQU8_9ACTN</name>
<evidence type="ECO:0000313" key="2">
    <source>
        <dbReference type="Proteomes" id="UP000622245"/>
    </source>
</evidence>
<reference evidence="1 2" key="1">
    <citation type="submission" date="2021-01" db="EMBL/GenBank/DDBJ databases">
        <title>Draft genome sequence of Micromonospora sp. strain STR1s_6.</title>
        <authorList>
            <person name="Karlyshev A."/>
            <person name="Jawad R."/>
        </authorList>
    </citation>
    <scope>NUCLEOTIDE SEQUENCE [LARGE SCALE GENOMIC DNA]</scope>
    <source>
        <strain evidence="1 2">STR1S-6</strain>
    </source>
</reference>
<keyword evidence="2" id="KW-1185">Reference proteome</keyword>
<comment type="caution">
    <text evidence="1">The sequence shown here is derived from an EMBL/GenBank/DDBJ whole genome shotgun (WGS) entry which is preliminary data.</text>
</comment>
<organism evidence="1 2">
    <name type="scientific">Micromonospora tarensis</name>
    <dbReference type="NCBI Taxonomy" id="2806100"/>
    <lineage>
        <taxon>Bacteria</taxon>
        <taxon>Bacillati</taxon>
        <taxon>Actinomycetota</taxon>
        <taxon>Actinomycetes</taxon>
        <taxon>Micromonosporales</taxon>
        <taxon>Micromonosporaceae</taxon>
        <taxon>Micromonospora</taxon>
    </lineage>
</organism>
<dbReference type="Proteomes" id="UP000622245">
    <property type="component" value="Unassembled WGS sequence"/>
</dbReference>
<gene>
    <name evidence="1" type="ORF">JM949_33815</name>
</gene>
<evidence type="ECO:0000313" key="1">
    <source>
        <dbReference type="EMBL" id="MBM0279818.1"/>
    </source>
</evidence>
<feature type="non-terminal residue" evidence="1">
    <location>
        <position position="1"/>
    </location>
</feature>